<accession>A0A6I2UI98</accession>
<evidence type="ECO:0000313" key="3">
    <source>
        <dbReference type="EMBL" id="MSU09445.1"/>
    </source>
</evidence>
<name>A0A6I2UI98_9FIRM</name>
<sequence length="119" mass="12722">MAVWKTGRTVIGMLSLILFVLISFQSCAAGLGNAIDNNNSLSGTAGFCLAICMMIAGIIAICTRKSVNKIPTVLPALFYWFGSLLTIGSGDTYGDLPIWGTLSFIFGLVFVVACYKQKK</sequence>
<feature type="transmembrane region" description="Helical" evidence="1">
    <location>
        <begin position="70"/>
        <end position="90"/>
    </location>
</feature>
<dbReference type="EMBL" id="VUNR01000023">
    <property type="protein sequence ID" value="MSU09445.1"/>
    <property type="molecule type" value="Genomic_DNA"/>
</dbReference>
<protein>
    <recommendedName>
        <fullName evidence="5">Lipoprotein</fullName>
    </recommendedName>
</protein>
<keyword evidence="2" id="KW-0732">Signal</keyword>
<dbReference type="Proteomes" id="UP000433181">
    <property type="component" value="Unassembled WGS sequence"/>
</dbReference>
<evidence type="ECO:0000256" key="2">
    <source>
        <dbReference type="SAM" id="SignalP"/>
    </source>
</evidence>
<dbReference type="AlphaFoldDB" id="A0A6I2UI98"/>
<feature type="transmembrane region" description="Helical" evidence="1">
    <location>
        <begin position="96"/>
        <end position="115"/>
    </location>
</feature>
<dbReference type="PROSITE" id="PS51257">
    <property type="entry name" value="PROKAR_LIPOPROTEIN"/>
    <property type="match status" value="1"/>
</dbReference>
<feature type="chain" id="PRO_5026028964" description="Lipoprotein" evidence="2">
    <location>
        <begin position="29"/>
        <end position="119"/>
    </location>
</feature>
<evidence type="ECO:0008006" key="5">
    <source>
        <dbReference type="Google" id="ProtNLM"/>
    </source>
</evidence>
<keyword evidence="1" id="KW-0812">Transmembrane</keyword>
<organism evidence="3 4">
    <name type="scientific">Anaerovibrio slackiae</name>
    <dbReference type="NCBI Taxonomy" id="2652309"/>
    <lineage>
        <taxon>Bacteria</taxon>
        <taxon>Bacillati</taxon>
        <taxon>Bacillota</taxon>
        <taxon>Negativicutes</taxon>
        <taxon>Selenomonadales</taxon>
        <taxon>Selenomonadaceae</taxon>
        <taxon>Anaerovibrio</taxon>
    </lineage>
</organism>
<comment type="caution">
    <text evidence="3">The sequence shown here is derived from an EMBL/GenBank/DDBJ whole genome shotgun (WGS) entry which is preliminary data.</text>
</comment>
<feature type="signal peptide" evidence="2">
    <location>
        <begin position="1"/>
        <end position="28"/>
    </location>
</feature>
<proteinExistence type="predicted"/>
<evidence type="ECO:0000256" key="1">
    <source>
        <dbReference type="SAM" id="Phobius"/>
    </source>
</evidence>
<keyword evidence="4" id="KW-1185">Reference proteome</keyword>
<reference evidence="3 4" key="1">
    <citation type="submission" date="2019-08" db="EMBL/GenBank/DDBJ databases">
        <title>In-depth cultivation of the pig gut microbiome towards novel bacterial diversity and tailored functional studies.</title>
        <authorList>
            <person name="Wylensek D."/>
            <person name="Hitch T.C.A."/>
            <person name="Clavel T."/>
        </authorList>
    </citation>
    <scope>NUCLEOTIDE SEQUENCE [LARGE SCALE GENOMIC DNA]</scope>
    <source>
        <strain evidence="3 4">WCA-693-APC-5D-A</strain>
    </source>
</reference>
<feature type="transmembrane region" description="Helical" evidence="1">
    <location>
        <begin position="44"/>
        <end position="63"/>
    </location>
</feature>
<gene>
    <name evidence="3" type="ORF">FYJ84_10650</name>
</gene>
<keyword evidence="1" id="KW-0472">Membrane</keyword>
<evidence type="ECO:0000313" key="4">
    <source>
        <dbReference type="Proteomes" id="UP000433181"/>
    </source>
</evidence>
<keyword evidence="1" id="KW-1133">Transmembrane helix</keyword>